<sequence>MKRLFIIFFFFFRTLAAKDDVDRNLIVSGYIEAYYSYDFNQPENNLRPDFLYNFNRHNEFSINLALLKASFQNDRIRASLALMAGTYAQYNLADEPAWAKFINEASLGIKLHEKLWVDIGVMPSYIGFESWYGMDCMNLSRSIMAENSPYFFTGGKFTYTPHPKWEIQLWLTNGWQNMVRNENNKSLGIGTGIKFIPSANFTFNYSNYFGNENTQPIRLNRFFNNFYLLHEKGKWATIFGADFGIQENFSGKTDSWFGFIGSISRELGEKFTLAGRAEYYSDPNAIILTDGLKITGLSANVDFSIREGALLRIEARRFISPEDYFPLPDGNFGRQNSALTTSLALRF</sequence>
<dbReference type="Pfam" id="PF07642">
    <property type="entry name" value="BBP2"/>
    <property type="match status" value="1"/>
</dbReference>
<dbReference type="RefSeq" id="WP_258425069.1">
    <property type="nucleotide sequence ID" value="NZ_JANSUY010000025.1"/>
</dbReference>
<protein>
    <submittedName>
        <fullName evidence="1">Porin</fullName>
    </submittedName>
</protein>
<accession>A0A9X2P708</accession>
<proteinExistence type="predicted"/>
<reference evidence="1" key="1">
    <citation type="submission" date="2022-08" db="EMBL/GenBank/DDBJ databases">
        <authorList>
            <person name="Zhang D."/>
        </authorList>
    </citation>
    <scope>NUCLEOTIDE SEQUENCE</scope>
    <source>
        <strain evidence="1">XJ19-11</strain>
    </source>
</reference>
<dbReference type="AlphaFoldDB" id="A0A9X2P708"/>
<dbReference type="InterPro" id="IPR011486">
    <property type="entry name" value="BBP2"/>
</dbReference>
<evidence type="ECO:0000313" key="1">
    <source>
        <dbReference type="EMBL" id="MCR9017228.1"/>
    </source>
</evidence>
<evidence type="ECO:0000313" key="2">
    <source>
        <dbReference type="Proteomes" id="UP001142175"/>
    </source>
</evidence>
<organism evidence="1 2">
    <name type="scientific">Aquiflexum gelatinilyticum</name>
    <dbReference type="NCBI Taxonomy" id="2961943"/>
    <lineage>
        <taxon>Bacteria</taxon>
        <taxon>Pseudomonadati</taxon>
        <taxon>Bacteroidota</taxon>
        <taxon>Cytophagia</taxon>
        <taxon>Cytophagales</taxon>
        <taxon>Cyclobacteriaceae</taxon>
        <taxon>Aquiflexum</taxon>
    </lineage>
</organism>
<keyword evidence="2" id="KW-1185">Reference proteome</keyword>
<dbReference type="Proteomes" id="UP001142175">
    <property type="component" value="Unassembled WGS sequence"/>
</dbReference>
<dbReference type="EMBL" id="JANSUY010000025">
    <property type="protein sequence ID" value="MCR9017228.1"/>
    <property type="molecule type" value="Genomic_DNA"/>
</dbReference>
<gene>
    <name evidence="1" type="ORF">NU887_19490</name>
</gene>
<name>A0A9X2P708_9BACT</name>
<comment type="caution">
    <text evidence="1">The sequence shown here is derived from an EMBL/GenBank/DDBJ whole genome shotgun (WGS) entry which is preliminary data.</text>
</comment>